<sequence>MDVRYAFREDRRWRSAGQRAQLKSQGVWGSRFRPTRGQSRRSFEHRTASISSTRSLPRRLEPKLRQLSREPMAVHRTDRHLPRFKTRRGLCPKAFVWVLRECFTAWDQLRRHPMFSNRRMKLGPPLLQRRRTPQPQPSSKSREGDARTSECEPETTSPSSATKGLIRRQSRP</sequence>
<proteinExistence type="predicted"/>
<gene>
    <name evidence="2" type="ORF">VNO77_14422</name>
</gene>
<feature type="region of interest" description="Disordered" evidence="1">
    <location>
        <begin position="33"/>
        <end position="56"/>
    </location>
</feature>
<accession>A0AAN9QQZ0</accession>
<evidence type="ECO:0000256" key="1">
    <source>
        <dbReference type="SAM" id="MobiDB-lite"/>
    </source>
</evidence>
<reference evidence="2 3" key="1">
    <citation type="submission" date="2024-01" db="EMBL/GenBank/DDBJ databases">
        <title>The genomes of 5 underutilized Papilionoideae crops provide insights into root nodulation and disease resistanc.</title>
        <authorList>
            <person name="Jiang F."/>
        </authorList>
    </citation>
    <scope>NUCLEOTIDE SEQUENCE [LARGE SCALE GENOMIC DNA]</scope>
    <source>
        <strain evidence="2">LVBAO_FW01</strain>
        <tissue evidence="2">Leaves</tissue>
    </source>
</reference>
<comment type="caution">
    <text evidence="2">The sequence shown here is derived from an EMBL/GenBank/DDBJ whole genome shotgun (WGS) entry which is preliminary data.</text>
</comment>
<dbReference type="Proteomes" id="UP001367508">
    <property type="component" value="Unassembled WGS sequence"/>
</dbReference>
<feature type="compositionally biased region" description="Basic and acidic residues" evidence="1">
    <location>
        <begin position="140"/>
        <end position="150"/>
    </location>
</feature>
<evidence type="ECO:0000313" key="3">
    <source>
        <dbReference type="Proteomes" id="UP001367508"/>
    </source>
</evidence>
<protein>
    <submittedName>
        <fullName evidence="2">Uncharacterized protein</fullName>
    </submittedName>
</protein>
<keyword evidence="3" id="KW-1185">Reference proteome</keyword>
<name>A0AAN9QQZ0_CANGL</name>
<organism evidence="2 3">
    <name type="scientific">Canavalia gladiata</name>
    <name type="common">Sword bean</name>
    <name type="synonym">Dolichos gladiatus</name>
    <dbReference type="NCBI Taxonomy" id="3824"/>
    <lineage>
        <taxon>Eukaryota</taxon>
        <taxon>Viridiplantae</taxon>
        <taxon>Streptophyta</taxon>
        <taxon>Embryophyta</taxon>
        <taxon>Tracheophyta</taxon>
        <taxon>Spermatophyta</taxon>
        <taxon>Magnoliopsida</taxon>
        <taxon>eudicotyledons</taxon>
        <taxon>Gunneridae</taxon>
        <taxon>Pentapetalae</taxon>
        <taxon>rosids</taxon>
        <taxon>fabids</taxon>
        <taxon>Fabales</taxon>
        <taxon>Fabaceae</taxon>
        <taxon>Papilionoideae</taxon>
        <taxon>50 kb inversion clade</taxon>
        <taxon>NPAAA clade</taxon>
        <taxon>indigoferoid/millettioid clade</taxon>
        <taxon>Phaseoleae</taxon>
        <taxon>Canavalia</taxon>
    </lineage>
</organism>
<feature type="region of interest" description="Disordered" evidence="1">
    <location>
        <begin position="117"/>
        <end position="172"/>
    </location>
</feature>
<dbReference type="AlphaFoldDB" id="A0AAN9QQZ0"/>
<evidence type="ECO:0000313" key="2">
    <source>
        <dbReference type="EMBL" id="KAK7344612.1"/>
    </source>
</evidence>
<dbReference type="EMBL" id="JAYMYQ010000003">
    <property type="protein sequence ID" value="KAK7344612.1"/>
    <property type="molecule type" value="Genomic_DNA"/>
</dbReference>